<dbReference type="Proteomes" id="UP000248897">
    <property type="component" value="Chromosome 1"/>
</dbReference>
<proteinExistence type="predicted"/>
<evidence type="ECO:0000313" key="2">
    <source>
        <dbReference type="EMBL" id="SQI44271.1"/>
    </source>
</evidence>
<accession>A0A2X4UZN2</accession>
<keyword evidence="1" id="KW-0472">Membrane</keyword>
<reference evidence="2 3" key="1">
    <citation type="submission" date="2018-06" db="EMBL/GenBank/DDBJ databases">
        <authorList>
            <consortium name="Pathogen Informatics"/>
            <person name="Doyle S."/>
        </authorList>
    </citation>
    <scope>NUCLEOTIDE SEQUENCE [LARGE SCALE GENOMIC DNA]</scope>
    <source>
        <strain evidence="2 3">NCTC12961</strain>
    </source>
</reference>
<keyword evidence="1" id="KW-1133">Transmembrane helix</keyword>
<name>A0A2X4UZN2_SERPL</name>
<sequence>MSIFLQRYLFEDVLAERVDFVAFHFLAHRLKMVEWAIINAGICSCIITCACSYSATRLA</sequence>
<feature type="transmembrane region" description="Helical" evidence="1">
    <location>
        <begin position="35"/>
        <end position="55"/>
    </location>
</feature>
<keyword evidence="1" id="KW-0812">Transmembrane</keyword>
<dbReference type="AlphaFoldDB" id="A0A2X4UZN2"/>
<dbReference type="EMBL" id="LS483469">
    <property type="protein sequence ID" value="SQI44271.1"/>
    <property type="molecule type" value="Genomic_DNA"/>
</dbReference>
<gene>
    <name evidence="2" type="ORF">NCTC12961_04268</name>
</gene>
<evidence type="ECO:0000256" key="1">
    <source>
        <dbReference type="SAM" id="Phobius"/>
    </source>
</evidence>
<organism evidence="2 3">
    <name type="scientific">Serratia plymuthica</name>
    <dbReference type="NCBI Taxonomy" id="82996"/>
    <lineage>
        <taxon>Bacteria</taxon>
        <taxon>Pseudomonadati</taxon>
        <taxon>Pseudomonadota</taxon>
        <taxon>Gammaproteobacteria</taxon>
        <taxon>Enterobacterales</taxon>
        <taxon>Yersiniaceae</taxon>
        <taxon>Serratia</taxon>
    </lineage>
</organism>
<evidence type="ECO:0000313" key="3">
    <source>
        <dbReference type="Proteomes" id="UP000248897"/>
    </source>
</evidence>
<protein>
    <submittedName>
        <fullName evidence="2">Uncharacterized protein</fullName>
    </submittedName>
</protein>